<name>A0A4Q2DDL4_9AGAR</name>
<dbReference type="AlphaFoldDB" id="A0A4Q2DDL4"/>
<gene>
    <name evidence="1" type="ORF">EST38_g8045</name>
</gene>
<accession>A0A4Q2DDL4</accession>
<dbReference type="OrthoDB" id="10300004at2759"/>
<evidence type="ECO:0000313" key="1">
    <source>
        <dbReference type="EMBL" id="RXW17810.1"/>
    </source>
</evidence>
<organism evidence="1 2">
    <name type="scientific">Candolleomyces aberdarensis</name>
    <dbReference type="NCBI Taxonomy" id="2316362"/>
    <lineage>
        <taxon>Eukaryota</taxon>
        <taxon>Fungi</taxon>
        <taxon>Dikarya</taxon>
        <taxon>Basidiomycota</taxon>
        <taxon>Agaricomycotina</taxon>
        <taxon>Agaricomycetes</taxon>
        <taxon>Agaricomycetidae</taxon>
        <taxon>Agaricales</taxon>
        <taxon>Agaricineae</taxon>
        <taxon>Psathyrellaceae</taxon>
        <taxon>Candolleomyces</taxon>
    </lineage>
</organism>
<reference evidence="1 2" key="1">
    <citation type="submission" date="2019-01" db="EMBL/GenBank/DDBJ databases">
        <title>Draft genome sequence of Psathyrella aberdarensis IHI B618.</title>
        <authorList>
            <person name="Buettner E."/>
            <person name="Kellner H."/>
        </authorList>
    </citation>
    <scope>NUCLEOTIDE SEQUENCE [LARGE SCALE GENOMIC DNA]</scope>
    <source>
        <strain evidence="1 2">IHI B618</strain>
    </source>
</reference>
<dbReference type="Gene3D" id="3.80.10.10">
    <property type="entry name" value="Ribonuclease Inhibitor"/>
    <property type="match status" value="1"/>
</dbReference>
<dbReference type="SUPFAM" id="SSF52047">
    <property type="entry name" value="RNI-like"/>
    <property type="match status" value="1"/>
</dbReference>
<sequence>MVDTLNTFAPNAESRPFDTIQSLTLDFTVLWEEPTISSDSAFHRIPTNVTSLQLFLPAHNSLINPEHAPLHLTPQLLGNLTSFSICCDWNGGLQLTTALHECINVETLTIDFNDQLGCWYDSERFRTDGLLLPKVRTLTLKRASPPSSSIIGFLKTPSLEALNIQFSEFWNEGEEYSLAAMLHDFVYNRSRCSATFRSLYLGCFDMEGEELQFLLYSLPTITNLVLDHITTRYSSDDDVLFHLAPSGKEFLPNLESLKIKGLPPDWAEESSSLDHFLNARRSYRYSNGALVFEEPPDSLKELVLTFRRTRRLEYHELDSIASVESFRKDSGVLFHIGPLLS</sequence>
<dbReference type="EMBL" id="SDEE01000311">
    <property type="protein sequence ID" value="RXW17810.1"/>
    <property type="molecule type" value="Genomic_DNA"/>
</dbReference>
<proteinExistence type="predicted"/>
<protein>
    <submittedName>
        <fullName evidence="1">Uncharacterized protein</fullName>
    </submittedName>
</protein>
<comment type="caution">
    <text evidence="1">The sequence shown here is derived from an EMBL/GenBank/DDBJ whole genome shotgun (WGS) entry which is preliminary data.</text>
</comment>
<keyword evidence="2" id="KW-1185">Reference proteome</keyword>
<dbReference type="Proteomes" id="UP000290288">
    <property type="component" value="Unassembled WGS sequence"/>
</dbReference>
<dbReference type="InterPro" id="IPR032675">
    <property type="entry name" value="LRR_dom_sf"/>
</dbReference>
<evidence type="ECO:0000313" key="2">
    <source>
        <dbReference type="Proteomes" id="UP000290288"/>
    </source>
</evidence>